<name>B3GAL1_9VIRU</name>
<proteinExistence type="predicted"/>
<dbReference type="EMBL" id="EU662143">
    <property type="protein sequence ID" value="ACD75419.1"/>
    <property type="molecule type" value="Genomic_DNA"/>
</dbReference>
<feature type="transmembrane region" description="Helical" evidence="1">
    <location>
        <begin position="350"/>
        <end position="367"/>
    </location>
</feature>
<feature type="transmembrane region" description="Helical" evidence="1">
    <location>
        <begin position="373"/>
        <end position="393"/>
    </location>
</feature>
<protein>
    <submittedName>
        <fullName evidence="2">AMDV2_12</fullName>
    </submittedName>
</protein>
<keyword evidence="1" id="KW-0472">Membrane</keyword>
<keyword evidence="1" id="KW-0812">Transmembrane</keyword>
<feature type="transmembrane region" description="Helical" evidence="1">
    <location>
        <begin position="7"/>
        <end position="26"/>
    </location>
</feature>
<evidence type="ECO:0000313" key="2">
    <source>
        <dbReference type="EMBL" id="ACD75419.1"/>
    </source>
</evidence>
<evidence type="ECO:0000256" key="1">
    <source>
        <dbReference type="SAM" id="Phobius"/>
    </source>
</evidence>
<accession>B3GAL1</accession>
<reference evidence="2" key="1">
    <citation type="submission" date="2008-04" db="EMBL/GenBank/DDBJ databases">
        <title>Virus population dynamics and acquired virus resistance in natural microbial communities.</title>
        <authorList>
            <person name="Andersson A.A."/>
            <person name="Banfield J.F."/>
        </authorList>
    </citation>
    <scope>NUCLEOTIDE SEQUENCE</scope>
</reference>
<organism evidence="2">
    <name type="scientific">uncultured virus</name>
    <dbReference type="NCBI Taxonomy" id="340016"/>
    <lineage>
        <taxon>Viruses</taxon>
        <taxon>environmental samples</taxon>
    </lineage>
</organism>
<keyword evidence="1" id="KW-1133">Transmembrane helix</keyword>
<feature type="transmembrane region" description="Helical" evidence="1">
    <location>
        <begin position="327"/>
        <end position="345"/>
    </location>
</feature>
<sequence length="398" mass="45532">MNKKQIMIILITIIAVISFMSIIIPMTSSVQHNKINIKESIIKNVIVNGKTTSILTLSENNKTIYMYDNNFTIIKNYESQPQIINNIQIKNMVSSTYPYQINFDTTSNIIISSIPYLKSFIPYIYKPKNNTLFYKVILSNYSNPQIQYNFLNVVGINKGQQSPISCDIIYGCSPNSTFNVQYLPNNFFYFNNSELNQSLPAKLITQSIHFKFTYQKLYISNVGESGLSYVNNEIIFSNIQGFYLVSFINFENSGNLTITNSSGYSNKISINRFDKFNIPLQNGSYSYSFSFIDNNKNLTYINGSFIVRGSQVNINLQIPINTQLSNILFIVFIISNILMIFLLFVTMKNYYVLISGQGIMFILGYILNIPYYSFYTISLLIIVISLIVGSEVMKKIGE</sequence>